<sequence>MRSIGDNGATAVAIAAAEEADKDKKKRRRNRGPKKNTSPEGALSNPMNSICCPPPEFSENGSGVLGAHPLYITPTPIKPSETTFSSLPPIHIFEDHVGSSEVQGEVSQISQSFPLPSTSYFTPVKSREFPVASMEERRKWFDPYWLDHAVEDAIMRGSAFRAKFRVNAHNRVEAYCTVDGLQLDVMINGIVAQNRAIEGDTVAITLDPVTNWTKMKGANSPSNQGPEDSPSSNSKVTPVTGVLQLNKKGCSTSTNPSTENGHDIRTPYTLDQMETVEKTDYERALERIKVVITSNPAKRPTGRVVSIIKRSPRREAVVGFIVPTPLLPEIEFSGKGTDLKLGMRKNKNDTISAIHLVPNDPRLPKMAVNIDNLPDVARERVEKGDVTIKRELIAARIDEWNEESLFPVAQVVDVLGPGCEIETQIAAILFEHAIDTAKFSLDSRSCVPGPSWAIPEEEVTTRRDLRNVLTFTIDPASAIDLDDALSIEIVSDGVFRIGVHIADVAYFVRPNSSLDKEAQVRSTSVYMVQHKLSMLPEELSQGCATLSPGLDRLTMSVIWDVDSSGNILDRWIGRSVIFSCCKLSYDLVQDVIDTGFIPYLNGSTIPQVYGKYQWKDVVKSLKSIYNLSQKLKEIRFRDGALSLGNSKLAFLFDEGGLPCDSYRSDERIEACLLVEEFMLLANRSVAEVIASAFPDCALLRRHPEPNLRRLKEFEAFCGRLGIELDASSSGQLHLSLSKIREKLKDDPFLFNIIVSYASKPMQSAMYFCTGDLKGKKDEWGHYALSLPFYTHFTSPIRRYPDIIVHRTLLAVMDAEVCLKRREGTFGNSTSEVRCFTGLKFDREMAESIEGKDALLGAAIKFRVGVEVVGELAEYFNERKLASCHAEDAGQKVYLWALLKHTQVLISEARVMGLGPKFMSVYVQKLACEKRIYYDEVEGLVADWLESTATLVLDLYRKKPFQKKGTFYRYRPIEDVVLIENPSEESDATEVTSSELYPAAFPLVLRHLSSVQVALHAVGGDDGPVDVGVRLYASSYFC</sequence>
<comment type="caution">
    <text evidence="8">The sequence shown here is derived from an EMBL/GenBank/DDBJ whole genome shotgun (WGS) entry which is preliminary data.</text>
</comment>
<keyword evidence="5" id="KW-0540">Nuclease</keyword>
<name>A0A833VJU7_9POAL</name>
<dbReference type="Gene3D" id="2.40.50.690">
    <property type="match status" value="1"/>
</dbReference>
<dbReference type="HAMAP" id="MF_03045">
    <property type="entry name" value="DIS3L2"/>
    <property type="match status" value="1"/>
</dbReference>
<dbReference type="GO" id="GO:0003723">
    <property type="term" value="F:RNA binding"/>
    <property type="evidence" value="ECO:0007669"/>
    <property type="project" value="UniProtKB-KW"/>
</dbReference>
<keyword evidence="9" id="KW-1185">Reference proteome</keyword>
<feature type="binding site" evidence="5">
    <location>
        <position position="474"/>
    </location>
    <ligand>
        <name>Mg(2+)</name>
        <dbReference type="ChEBI" id="CHEBI:18420"/>
    </ligand>
</feature>
<dbReference type="InterPro" id="IPR028591">
    <property type="entry name" value="DIS3L2"/>
</dbReference>
<keyword evidence="5 8" id="KW-0269">Exonuclease</keyword>
<comment type="cofactor">
    <cofactor evidence="5">
        <name>Mg(2+)</name>
        <dbReference type="ChEBI" id="CHEBI:18420"/>
    </cofactor>
    <cofactor evidence="5">
        <name>Mn(2+)</name>
        <dbReference type="ChEBI" id="CHEBI:29035"/>
    </cofactor>
</comment>
<dbReference type="Pfam" id="PF00773">
    <property type="entry name" value="RNB"/>
    <property type="match status" value="1"/>
</dbReference>
<dbReference type="OrthoDB" id="372421at2759"/>
<feature type="compositionally biased region" description="Polar residues" evidence="6">
    <location>
        <begin position="249"/>
        <end position="259"/>
    </location>
</feature>
<dbReference type="InterPro" id="IPR022966">
    <property type="entry name" value="RNase_II/R_CS"/>
</dbReference>
<feature type="domain" description="RNB" evidence="7">
    <location>
        <begin position="462"/>
        <end position="814"/>
    </location>
</feature>
<feature type="compositionally biased region" description="Basic residues" evidence="6">
    <location>
        <begin position="24"/>
        <end position="34"/>
    </location>
</feature>
<dbReference type="InterPro" id="IPR041505">
    <property type="entry name" value="Dis3_CSD2"/>
</dbReference>
<evidence type="ECO:0000313" key="9">
    <source>
        <dbReference type="Proteomes" id="UP000623129"/>
    </source>
</evidence>
<protein>
    <recommendedName>
        <fullName evidence="5">DIS3-like exonuclease 2</fullName>
        <ecNumber evidence="5">3.1.13.-</ecNumber>
    </recommendedName>
</protein>
<dbReference type="EMBL" id="SWLB01000015">
    <property type="protein sequence ID" value="KAF3329280.1"/>
    <property type="molecule type" value="Genomic_DNA"/>
</dbReference>
<evidence type="ECO:0000256" key="1">
    <source>
        <dbReference type="ARBA" id="ARBA00022490"/>
    </source>
</evidence>
<feature type="region of interest" description="Disordered" evidence="6">
    <location>
        <begin position="246"/>
        <end position="265"/>
    </location>
</feature>
<dbReference type="InterPro" id="IPR050180">
    <property type="entry name" value="RNR_Ribonuclease"/>
</dbReference>
<dbReference type="InterPro" id="IPR012340">
    <property type="entry name" value="NA-bd_OB-fold"/>
</dbReference>
<dbReference type="GO" id="GO:0000956">
    <property type="term" value="P:nuclear-transcribed mRNA catabolic process"/>
    <property type="evidence" value="ECO:0007669"/>
    <property type="project" value="UniProtKB-UniRule"/>
</dbReference>
<dbReference type="GO" id="GO:1990074">
    <property type="term" value="P:polyuridylation-dependent mRNA catabolic process"/>
    <property type="evidence" value="ECO:0007669"/>
    <property type="project" value="UniProtKB-UniRule"/>
</dbReference>
<dbReference type="PANTHER" id="PTHR23355:SF9">
    <property type="entry name" value="DIS3-LIKE EXONUCLEASE 2"/>
    <property type="match status" value="1"/>
</dbReference>
<evidence type="ECO:0000256" key="3">
    <source>
        <dbReference type="ARBA" id="ARBA00022842"/>
    </source>
</evidence>
<comment type="function">
    <text evidence="5">3'-5'-exoribonuclease that specifically recognizes RNAs polyuridylated at their 3' end and mediates their degradation. Component of an exosome-independent RNA degradation pathway that mediates degradation of cytoplasmic mRNAs that have been deadenylated and subsequently uridylated at their 3'.</text>
</comment>
<reference evidence="8" key="1">
    <citation type="submission" date="2020-01" db="EMBL/GenBank/DDBJ databases">
        <title>Genome sequence of Kobresia littledalei, the first chromosome-level genome in the family Cyperaceae.</title>
        <authorList>
            <person name="Qu G."/>
        </authorList>
    </citation>
    <scope>NUCLEOTIDE SEQUENCE</scope>
    <source>
        <strain evidence="8">C.B.Clarke</strain>
        <tissue evidence="8">Leaf</tissue>
    </source>
</reference>
<dbReference type="Proteomes" id="UP000623129">
    <property type="component" value="Unassembled WGS sequence"/>
</dbReference>
<dbReference type="AlphaFoldDB" id="A0A833VJU7"/>
<evidence type="ECO:0000259" key="7">
    <source>
        <dbReference type="SMART" id="SM00955"/>
    </source>
</evidence>
<keyword evidence="2 5" id="KW-0479">Metal-binding</keyword>
<dbReference type="Gene3D" id="2.40.50.700">
    <property type="match status" value="1"/>
</dbReference>
<keyword evidence="3 5" id="KW-0460">Magnesium</keyword>
<proteinExistence type="inferred from homology"/>
<comment type="similarity">
    <text evidence="5">Belongs to the RNR ribonuclease family. DIS3L2 subfamily.</text>
</comment>
<feature type="site" description="Important for catalytic activity" evidence="5">
    <location>
        <position position="482"/>
    </location>
</feature>
<evidence type="ECO:0000256" key="2">
    <source>
        <dbReference type="ARBA" id="ARBA00022723"/>
    </source>
</evidence>
<dbReference type="InterPro" id="IPR001900">
    <property type="entry name" value="RNase_II/R"/>
</dbReference>
<dbReference type="SMART" id="SM00955">
    <property type="entry name" value="RNB"/>
    <property type="match status" value="1"/>
</dbReference>
<evidence type="ECO:0000313" key="8">
    <source>
        <dbReference type="EMBL" id="KAF3329280.1"/>
    </source>
</evidence>
<dbReference type="GO" id="GO:0000932">
    <property type="term" value="C:P-body"/>
    <property type="evidence" value="ECO:0007669"/>
    <property type="project" value="UniProtKB-SubCell"/>
</dbReference>
<feature type="region of interest" description="Disordered" evidence="6">
    <location>
        <begin position="214"/>
        <end position="237"/>
    </location>
</feature>
<dbReference type="SUPFAM" id="SSF50249">
    <property type="entry name" value="Nucleic acid-binding proteins"/>
    <property type="match status" value="3"/>
</dbReference>
<evidence type="ECO:0000256" key="5">
    <source>
        <dbReference type="HAMAP-Rule" id="MF_03045"/>
    </source>
</evidence>
<dbReference type="PANTHER" id="PTHR23355">
    <property type="entry name" value="RIBONUCLEASE"/>
    <property type="match status" value="1"/>
</dbReference>
<feature type="binding site" evidence="5">
    <location>
        <position position="483"/>
    </location>
    <ligand>
        <name>Mg(2+)</name>
        <dbReference type="ChEBI" id="CHEBI:18420"/>
    </ligand>
</feature>
<dbReference type="GO" id="GO:0000175">
    <property type="term" value="F:3'-5'-RNA exonuclease activity"/>
    <property type="evidence" value="ECO:0007669"/>
    <property type="project" value="UniProtKB-UniRule"/>
</dbReference>
<organism evidence="8 9">
    <name type="scientific">Carex littledalei</name>
    <dbReference type="NCBI Taxonomy" id="544730"/>
    <lineage>
        <taxon>Eukaryota</taxon>
        <taxon>Viridiplantae</taxon>
        <taxon>Streptophyta</taxon>
        <taxon>Embryophyta</taxon>
        <taxon>Tracheophyta</taxon>
        <taxon>Spermatophyta</taxon>
        <taxon>Magnoliopsida</taxon>
        <taxon>Liliopsida</taxon>
        <taxon>Poales</taxon>
        <taxon>Cyperaceae</taxon>
        <taxon>Cyperoideae</taxon>
        <taxon>Cariceae</taxon>
        <taxon>Carex</taxon>
        <taxon>Carex subgen. Euthyceras</taxon>
    </lineage>
</organism>
<evidence type="ECO:0000256" key="4">
    <source>
        <dbReference type="ARBA" id="ARBA00022884"/>
    </source>
</evidence>
<evidence type="ECO:0000256" key="6">
    <source>
        <dbReference type="SAM" id="MobiDB-lite"/>
    </source>
</evidence>
<keyword evidence="1 5" id="KW-0963">Cytoplasm</keyword>
<gene>
    <name evidence="8" type="ORF">FCM35_KLT06358</name>
</gene>
<dbReference type="GO" id="GO:0046872">
    <property type="term" value="F:metal ion binding"/>
    <property type="evidence" value="ECO:0007669"/>
    <property type="project" value="UniProtKB-KW"/>
</dbReference>
<accession>A0A833VJU7</accession>
<dbReference type="PROSITE" id="PS01175">
    <property type="entry name" value="RIBONUCLEASE_II"/>
    <property type="match status" value="1"/>
</dbReference>
<keyword evidence="5" id="KW-0378">Hydrolase</keyword>
<keyword evidence="4 5" id="KW-0694">RNA-binding</keyword>
<feature type="region of interest" description="Disordered" evidence="6">
    <location>
        <begin position="15"/>
        <end position="52"/>
    </location>
</feature>
<dbReference type="Pfam" id="PF17849">
    <property type="entry name" value="OB_Dis3"/>
    <property type="match status" value="1"/>
</dbReference>
<dbReference type="EC" id="3.1.13.-" evidence="5"/>
<keyword evidence="5" id="KW-0464">Manganese</keyword>
<comment type="subcellular location">
    <subcellularLocation>
        <location evidence="5">Cytoplasm</location>
    </subcellularLocation>
    <subcellularLocation>
        <location evidence="5">Cytoplasm</location>
        <location evidence="5">P-body</location>
    </subcellularLocation>
</comment>